<accession>A0A410H367</accession>
<dbReference type="NCBIfam" id="TIGR01509">
    <property type="entry name" value="HAD-SF-IA-v3"/>
    <property type="match status" value="1"/>
</dbReference>
<evidence type="ECO:0000256" key="1">
    <source>
        <dbReference type="ARBA" id="ARBA00022723"/>
    </source>
</evidence>
<evidence type="ECO:0000313" key="5">
    <source>
        <dbReference type="EMBL" id="QAB15347.1"/>
    </source>
</evidence>
<keyword evidence="6" id="KW-1185">Reference proteome</keyword>
<dbReference type="SFLD" id="SFLDG01129">
    <property type="entry name" value="C1.5:_HAD__Beta-PGM__Phosphata"/>
    <property type="match status" value="1"/>
</dbReference>
<dbReference type="Gene3D" id="1.10.150.240">
    <property type="entry name" value="Putative phosphatase, domain 2"/>
    <property type="match status" value="1"/>
</dbReference>
<dbReference type="InterPro" id="IPR023214">
    <property type="entry name" value="HAD_sf"/>
</dbReference>
<evidence type="ECO:0000256" key="4">
    <source>
        <dbReference type="ARBA" id="ARBA00023277"/>
    </source>
</evidence>
<dbReference type="PANTHER" id="PTHR43434">
    <property type="entry name" value="PHOSPHOGLYCOLATE PHOSPHATASE"/>
    <property type="match status" value="1"/>
</dbReference>
<dbReference type="EMBL" id="CP035033">
    <property type="protein sequence ID" value="QAB15347.1"/>
    <property type="molecule type" value="Genomic_DNA"/>
</dbReference>
<dbReference type="GO" id="GO:0046872">
    <property type="term" value="F:metal ion binding"/>
    <property type="evidence" value="ECO:0007669"/>
    <property type="project" value="UniProtKB-KW"/>
</dbReference>
<dbReference type="Gene3D" id="3.40.50.1000">
    <property type="entry name" value="HAD superfamily/HAD-like"/>
    <property type="match status" value="1"/>
</dbReference>
<sequence length="219" mass="24467">MTIRCVLFDLDGTLLDTSYDFAYALNHTCRHYGQDPLHYQDIRKTVSQGGLAMTQLAFPGLEGEELESKRQFFLDVYFKHIDMHTRLFPGLEAGLAEIAERNIPWGIVTNKPTWLTEKLLANISFPSEPASIICGDTLSVRKPHPEPLLLAAQQCGVTADQCIYLGDHPRDIEAGINAGMQTGAAMFGYLPEAASETAWPADYFFETPIEITHFIQETL</sequence>
<dbReference type="InterPro" id="IPR006439">
    <property type="entry name" value="HAD-SF_hydro_IA"/>
</dbReference>
<dbReference type="InterPro" id="IPR023198">
    <property type="entry name" value="PGP-like_dom2"/>
</dbReference>
<gene>
    <name evidence="5" type="ORF">EPV75_06550</name>
</gene>
<dbReference type="RefSeq" id="WP_128384859.1">
    <property type="nucleotide sequence ID" value="NZ_CP035033.1"/>
</dbReference>
<evidence type="ECO:0000256" key="3">
    <source>
        <dbReference type="ARBA" id="ARBA00022842"/>
    </source>
</evidence>
<dbReference type="SUPFAM" id="SSF56784">
    <property type="entry name" value="HAD-like"/>
    <property type="match status" value="1"/>
</dbReference>
<dbReference type="KEGG" id="htr:EPV75_06550"/>
<dbReference type="InterPro" id="IPR036412">
    <property type="entry name" value="HAD-like_sf"/>
</dbReference>
<dbReference type="PANTHER" id="PTHR43434:SF23">
    <property type="entry name" value="PHOSPHOGLYCOLATE PHOSPHATASE"/>
    <property type="match status" value="1"/>
</dbReference>
<dbReference type="Pfam" id="PF13419">
    <property type="entry name" value="HAD_2"/>
    <property type="match status" value="1"/>
</dbReference>
<keyword evidence="3" id="KW-0460">Magnesium</keyword>
<dbReference type="NCBIfam" id="TIGR01549">
    <property type="entry name" value="HAD-SF-IA-v1"/>
    <property type="match status" value="1"/>
</dbReference>
<keyword evidence="4" id="KW-0119">Carbohydrate metabolism</keyword>
<dbReference type="GO" id="GO:0005829">
    <property type="term" value="C:cytosol"/>
    <property type="evidence" value="ECO:0007669"/>
    <property type="project" value="TreeGrafter"/>
</dbReference>
<name>A0A410H367_9GAMM</name>
<keyword evidence="2 5" id="KW-0378">Hydrolase</keyword>
<dbReference type="GO" id="GO:0008967">
    <property type="term" value="F:phosphoglycolate phosphatase activity"/>
    <property type="evidence" value="ECO:0007669"/>
    <property type="project" value="TreeGrafter"/>
</dbReference>
<evidence type="ECO:0000313" key="6">
    <source>
        <dbReference type="Proteomes" id="UP000285478"/>
    </source>
</evidence>
<keyword evidence="1" id="KW-0479">Metal-binding</keyword>
<dbReference type="Proteomes" id="UP000285478">
    <property type="component" value="Chromosome"/>
</dbReference>
<dbReference type="GO" id="GO:0006281">
    <property type="term" value="P:DNA repair"/>
    <property type="evidence" value="ECO:0007669"/>
    <property type="project" value="TreeGrafter"/>
</dbReference>
<reference evidence="5 6" key="1">
    <citation type="journal article" date="2018" name="Environ. Microbiol.">
        <title>Genomes of ubiquitous marine and hypersaline Hydrogenovibrio, Thiomicrorhabdus and Thiomicrospira spp. encode a diversity of mechanisms to sustain chemolithoautotrophy in heterogeneous environments.</title>
        <authorList>
            <person name="Scott K.M."/>
            <person name="Williams J."/>
            <person name="Porter C.M.B."/>
            <person name="Russel S."/>
            <person name="Harmer T.L."/>
            <person name="Paul J.H."/>
            <person name="Antonen K.M."/>
            <person name="Bridges M.K."/>
            <person name="Camper G.J."/>
            <person name="Campla C.K."/>
            <person name="Casella L.G."/>
            <person name="Chase E."/>
            <person name="Conrad J.W."/>
            <person name="Cruz M.C."/>
            <person name="Dunlap D.S."/>
            <person name="Duran L."/>
            <person name="Fahsbender E.M."/>
            <person name="Goldsmith D.B."/>
            <person name="Keeley R.F."/>
            <person name="Kondoff M.R."/>
            <person name="Kussy B.I."/>
            <person name="Lane M.K."/>
            <person name="Lawler S."/>
            <person name="Leigh B.A."/>
            <person name="Lewis C."/>
            <person name="Lostal L.M."/>
            <person name="Marking D."/>
            <person name="Mancera P.A."/>
            <person name="McClenthan E.C."/>
            <person name="McIntyre E.A."/>
            <person name="Mine J.A."/>
            <person name="Modi S."/>
            <person name="Moore B.D."/>
            <person name="Morgan W.A."/>
            <person name="Nelson K.M."/>
            <person name="Nguyen K.N."/>
            <person name="Ogburn N."/>
            <person name="Parrino D.G."/>
            <person name="Pedapudi A.D."/>
            <person name="Pelham R.P."/>
            <person name="Preece A.M."/>
            <person name="Rampersad E.A."/>
            <person name="Richardson J.C."/>
            <person name="Rodgers C.M."/>
            <person name="Schaffer B.L."/>
            <person name="Sheridan N.E."/>
            <person name="Solone M.R."/>
            <person name="Staley Z.R."/>
            <person name="Tabuchi M."/>
            <person name="Waide R.J."/>
            <person name="Wanjugi P.W."/>
            <person name="Young S."/>
            <person name="Clum A."/>
            <person name="Daum C."/>
            <person name="Huntemann M."/>
            <person name="Ivanova N."/>
            <person name="Kyrpides N."/>
            <person name="Mikhailova N."/>
            <person name="Palaniappan K."/>
            <person name="Pillay M."/>
            <person name="Reddy T.B.K."/>
            <person name="Shapiro N."/>
            <person name="Stamatis D."/>
            <person name="Varghese N."/>
            <person name="Woyke T."/>
            <person name="Boden R."/>
            <person name="Freyermuth S.K."/>
            <person name="Kerfeld C.A."/>
        </authorList>
    </citation>
    <scope>NUCLEOTIDE SEQUENCE [LARGE SCALE GENOMIC DNA]</scope>
    <source>
        <strain evidence="5 6">JR-2</strain>
    </source>
</reference>
<protein>
    <submittedName>
        <fullName evidence="5">HAD family hydrolase</fullName>
    </submittedName>
</protein>
<dbReference type="InterPro" id="IPR041492">
    <property type="entry name" value="HAD_2"/>
</dbReference>
<organism evidence="5 6">
    <name type="scientific">Hydrogenovibrio thermophilus</name>
    <dbReference type="NCBI Taxonomy" id="265883"/>
    <lineage>
        <taxon>Bacteria</taxon>
        <taxon>Pseudomonadati</taxon>
        <taxon>Pseudomonadota</taxon>
        <taxon>Gammaproteobacteria</taxon>
        <taxon>Thiotrichales</taxon>
        <taxon>Piscirickettsiaceae</taxon>
        <taxon>Hydrogenovibrio</taxon>
    </lineage>
</organism>
<proteinExistence type="predicted"/>
<dbReference type="AlphaFoldDB" id="A0A410H367"/>
<dbReference type="SFLD" id="SFLDG01135">
    <property type="entry name" value="C1.5.6:_HAD__Beta-PGM__Phospha"/>
    <property type="match status" value="1"/>
</dbReference>
<dbReference type="SFLD" id="SFLDS00003">
    <property type="entry name" value="Haloacid_Dehalogenase"/>
    <property type="match status" value="1"/>
</dbReference>
<evidence type="ECO:0000256" key="2">
    <source>
        <dbReference type="ARBA" id="ARBA00022801"/>
    </source>
</evidence>
<dbReference type="InterPro" id="IPR050155">
    <property type="entry name" value="HAD-like_hydrolase_sf"/>
</dbReference>